<dbReference type="AlphaFoldDB" id="A0A9P5Y6J0"/>
<gene>
    <name evidence="2" type="ORF">BDZ94DRAFT_1321736</name>
</gene>
<accession>A0A9P5Y6J0</accession>
<evidence type="ECO:0000313" key="2">
    <source>
        <dbReference type="EMBL" id="KAF9463594.1"/>
    </source>
</evidence>
<organism evidence="2 3">
    <name type="scientific">Collybia nuda</name>
    <dbReference type="NCBI Taxonomy" id="64659"/>
    <lineage>
        <taxon>Eukaryota</taxon>
        <taxon>Fungi</taxon>
        <taxon>Dikarya</taxon>
        <taxon>Basidiomycota</taxon>
        <taxon>Agaricomycotina</taxon>
        <taxon>Agaricomycetes</taxon>
        <taxon>Agaricomycetidae</taxon>
        <taxon>Agaricales</taxon>
        <taxon>Tricholomatineae</taxon>
        <taxon>Clitocybaceae</taxon>
        <taxon>Collybia</taxon>
    </lineage>
</organism>
<name>A0A9P5Y6J0_9AGAR</name>
<proteinExistence type="predicted"/>
<feature type="region of interest" description="Disordered" evidence="1">
    <location>
        <begin position="144"/>
        <end position="166"/>
    </location>
</feature>
<feature type="compositionally biased region" description="Polar residues" evidence="1">
    <location>
        <begin position="1"/>
        <end position="11"/>
    </location>
</feature>
<evidence type="ECO:0000256" key="1">
    <source>
        <dbReference type="SAM" id="MobiDB-lite"/>
    </source>
</evidence>
<dbReference type="OrthoDB" id="2646043at2759"/>
<dbReference type="Proteomes" id="UP000807353">
    <property type="component" value="Unassembled WGS sequence"/>
</dbReference>
<keyword evidence="3" id="KW-1185">Reference proteome</keyword>
<feature type="region of interest" description="Disordered" evidence="1">
    <location>
        <begin position="1"/>
        <end position="25"/>
    </location>
</feature>
<comment type="caution">
    <text evidence="2">The sequence shown here is derived from an EMBL/GenBank/DDBJ whole genome shotgun (WGS) entry which is preliminary data.</text>
</comment>
<sequence>MQTDHFSQPPLSSAGEPVVIKAKPKNRLSKEGNAVLEAYIRDHPDEDELYTDLEVRKKLLEQLHALPGLENYAAINLKNWLKRRLQKKPSVPTPTLKKETMKQLAVLCQGQPNPPPDVIKVWSQLLHVSQDEIIAYMKSQSFEDYEDHPSSSNHLPTPVSASPEPYSDNISYKSDPTISPRVPAVFPSHPFERTPQFEHPLSHKSLIQAIAKVASHPEPLKKPTTSREFNEMFAEYGRMMENFIQKNDEYLKSHSPSS</sequence>
<protein>
    <submittedName>
        <fullName evidence="2">Uncharacterized protein</fullName>
    </submittedName>
</protein>
<reference evidence="2" key="1">
    <citation type="submission" date="2020-11" db="EMBL/GenBank/DDBJ databases">
        <authorList>
            <consortium name="DOE Joint Genome Institute"/>
            <person name="Ahrendt S."/>
            <person name="Riley R."/>
            <person name="Andreopoulos W."/>
            <person name="Labutti K."/>
            <person name="Pangilinan J."/>
            <person name="Ruiz-Duenas F.J."/>
            <person name="Barrasa J.M."/>
            <person name="Sanchez-Garcia M."/>
            <person name="Camarero S."/>
            <person name="Miyauchi S."/>
            <person name="Serrano A."/>
            <person name="Linde D."/>
            <person name="Babiker R."/>
            <person name="Drula E."/>
            <person name="Ayuso-Fernandez I."/>
            <person name="Pacheco R."/>
            <person name="Padilla G."/>
            <person name="Ferreira P."/>
            <person name="Barriuso J."/>
            <person name="Kellner H."/>
            <person name="Castanera R."/>
            <person name="Alfaro M."/>
            <person name="Ramirez L."/>
            <person name="Pisabarro A.G."/>
            <person name="Kuo A."/>
            <person name="Tritt A."/>
            <person name="Lipzen A."/>
            <person name="He G."/>
            <person name="Yan M."/>
            <person name="Ng V."/>
            <person name="Cullen D."/>
            <person name="Martin F."/>
            <person name="Rosso M.-N."/>
            <person name="Henrissat B."/>
            <person name="Hibbett D."/>
            <person name="Martinez A.T."/>
            <person name="Grigoriev I.V."/>
        </authorList>
    </citation>
    <scope>NUCLEOTIDE SEQUENCE</scope>
    <source>
        <strain evidence="2">CBS 247.69</strain>
    </source>
</reference>
<evidence type="ECO:0000313" key="3">
    <source>
        <dbReference type="Proteomes" id="UP000807353"/>
    </source>
</evidence>
<dbReference type="EMBL" id="MU150261">
    <property type="protein sequence ID" value="KAF9463594.1"/>
    <property type="molecule type" value="Genomic_DNA"/>
</dbReference>